<feature type="transmembrane region" description="Helical" evidence="7">
    <location>
        <begin position="20"/>
        <end position="38"/>
    </location>
</feature>
<keyword evidence="2" id="KW-0813">Transport</keyword>
<evidence type="ECO:0000256" key="7">
    <source>
        <dbReference type="SAM" id="Phobius"/>
    </source>
</evidence>
<dbReference type="PANTHER" id="PTHR43045">
    <property type="entry name" value="SHIKIMATE TRANSPORTER"/>
    <property type="match status" value="1"/>
</dbReference>
<evidence type="ECO:0000256" key="6">
    <source>
        <dbReference type="ARBA" id="ARBA00023136"/>
    </source>
</evidence>
<dbReference type="SUPFAM" id="SSF103473">
    <property type="entry name" value="MFS general substrate transporter"/>
    <property type="match status" value="1"/>
</dbReference>
<feature type="transmembrane region" description="Helical" evidence="7">
    <location>
        <begin position="358"/>
        <end position="378"/>
    </location>
</feature>
<dbReference type="Pfam" id="PF00083">
    <property type="entry name" value="Sugar_tr"/>
    <property type="match status" value="2"/>
</dbReference>
<dbReference type="GO" id="GO:0005886">
    <property type="term" value="C:plasma membrane"/>
    <property type="evidence" value="ECO:0007669"/>
    <property type="project" value="UniProtKB-SubCell"/>
</dbReference>
<dbReference type="InterPro" id="IPR020846">
    <property type="entry name" value="MFS_dom"/>
</dbReference>
<evidence type="ECO:0000313" key="9">
    <source>
        <dbReference type="EMBL" id="OIR11197.1"/>
    </source>
</evidence>
<feature type="domain" description="Major facilitator superfamily (MFS) profile" evidence="8">
    <location>
        <begin position="7"/>
        <end position="475"/>
    </location>
</feature>
<feature type="transmembrane region" description="Helical" evidence="7">
    <location>
        <begin position="107"/>
        <end position="133"/>
    </location>
</feature>
<evidence type="ECO:0000256" key="5">
    <source>
        <dbReference type="ARBA" id="ARBA00022989"/>
    </source>
</evidence>
<dbReference type="PANTHER" id="PTHR43045:SF2">
    <property type="entry name" value="INNER MEMBRANE METABOLITE TRANSPORT PROTEIN YHJE"/>
    <property type="match status" value="1"/>
</dbReference>
<feature type="transmembrane region" description="Helical" evidence="7">
    <location>
        <begin position="384"/>
        <end position="408"/>
    </location>
</feature>
<feature type="transmembrane region" description="Helical" evidence="7">
    <location>
        <begin position="180"/>
        <end position="201"/>
    </location>
</feature>
<dbReference type="PROSITE" id="PS50850">
    <property type="entry name" value="MFS"/>
    <property type="match status" value="1"/>
</dbReference>
<feature type="transmembrane region" description="Helical" evidence="7">
    <location>
        <begin position="293"/>
        <end position="317"/>
    </location>
</feature>
<dbReference type="InterPro" id="IPR005828">
    <property type="entry name" value="MFS_sugar_transport-like"/>
</dbReference>
<accession>A0A1J5T4H7</accession>
<sequence length="479" mass="50402">MISTSRIAFASFIGTAIEFYDFYIYGLAVAMIIGPVFFPSSDATAQSLNAFLTFGIAFLARPFGALLFGHFGDRIGRKATLVASLLVMGISTTLIGVLPSYEMVGWVAPLLLCLLRFGQGIGLGGEWGGAALLAAEYAPEGKRGWFGMFPQLGPPIGFLFAVGSFLLLANTLDDAEFRAWGWRIPFLASAVLVVIGLYVRLKLEETPVFLKAMQEQGLLPPRRGKAGMGVEWASVTTSTPTLTLPDGTTSQSTKPASGQVAGYLHGGGNAGSGRKDVKKIPLAQLFAHHTKPLLLGALLMVVCYALFYIATVFSLSYGVTTLHIPRPQFLGMLCIAVIFMAAATPLAAWAGDRFGRRPVLLGAGSAALLSGFLMAPMLGSGSPVLITAFLSLELFLMGATFAPMGALLPELFPTAVRYTGAGAAYNLGGILGASLAPYLAQQLVQQGGLAWVGGYISVAAAISVVAALLVHETRHQELA</sequence>
<organism evidence="9">
    <name type="scientific">mine drainage metagenome</name>
    <dbReference type="NCBI Taxonomy" id="410659"/>
    <lineage>
        <taxon>unclassified sequences</taxon>
        <taxon>metagenomes</taxon>
        <taxon>ecological metagenomes</taxon>
    </lineage>
</organism>
<evidence type="ECO:0000256" key="2">
    <source>
        <dbReference type="ARBA" id="ARBA00022448"/>
    </source>
</evidence>
<keyword evidence="6 7" id="KW-0472">Membrane</keyword>
<dbReference type="Gene3D" id="1.20.1250.20">
    <property type="entry name" value="MFS general substrate transporter like domains"/>
    <property type="match status" value="2"/>
</dbReference>
<dbReference type="FunFam" id="1.20.1250.20:FF:000001">
    <property type="entry name" value="Dicarboxylate MFS transporter"/>
    <property type="match status" value="1"/>
</dbReference>
<evidence type="ECO:0000259" key="8">
    <source>
        <dbReference type="PROSITE" id="PS50850"/>
    </source>
</evidence>
<dbReference type="CDD" id="cd17369">
    <property type="entry name" value="MFS_ShiA_like"/>
    <property type="match status" value="1"/>
</dbReference>
<feature type="transmembrane region" description="Helical" evidence="7">
    <location>
        <begin position="145"/>
        <end position="168"/>
    </location>
</feature>
<comment type="caution">
    <text evidence="9">The sequence shown here is derived from an EMBL/GenBank/DDBJ whole genome shotgun (WGS) entry which is preliminary data.</text>
</comment>
<keyword evidence="3" id="KW-1003">Cell membrane</keyword>
<evidence type="ECO:0000256" key="3">
    <source>
        <dbReference type="ARBA" id="ARBA00022475"/>
    </source>
</evidence>
<evidence type="ECO:0000256" key="1">
    <source>
        <dbReference type="ARBA" id="ARBA00004651"/>
    </source>
</evidence>
<name>A0A1J5T4H7_9ZZZZ</name>
<feature type="transmembrane region" description="Helical" evidence="7">
    <location>
        <begin position="50"/>
        <end position="69"/>
    </location>
</feature>
<evidence type="ECO:0000256" key="4">
    <source>
        <dbReference type="ARBA" id="ARBA00022692"/>
    </source>
</evidence>
<dbReference type="GO" id="GO:0022857">
    <property type="term" value="F:transmembrane transporter activity"/>
    <property type="evidence" value="ECO:0007669"/>
    <property type="project" value="InterPro"/>
</dbReference>
<dbReference type="AlphaFoldDB" id="A0A1J5T4H7"/>
<reference evidence="9" key="1">
    <citation type="submission" date="2016-10" db="EMBL/GenBank/DDBJ databases">
        <title>Sequence of Gallionella enrichment culture.</title>
        <authorList>
            <person name="Poehlein A."/>
            <person name="Muehling M."/>
            <person name="Daniel R."/>
        </authorList>
    </citation>
    <scope>NUCLEOTIDE SEQUENCE</scope>
</reference>
<feature type="transmembrane region" description="Helical" evidence="7">
    <location>
        <begin position="420"/>
        <end position="440"/>
    </location>
</feature>
<feature type="transmembrane region" description="Helical" evidence="7">
    <location>
        <begin position="81"/>
        <end position="101"/>
    </location>
</feature>
<feature type="transmembrane region" description="Helical" evidence="7">
    <location>
        <begin position="452"/>
        <end position="470"/>
    </location>
</feature>
<dbReference type="InterPro" id="IPR036259">
    <property type="entry name" value="MFS_trans_sf"/>
</dbReference>
<keyword evidence="5 7" id="KW-1133">Transmembrane helix</keyword>
<gene>
    <name evidence="9" type="primary">yhjE_2</name>
    <name evidence="9" type="ORF">GALL_73750</name>
</gene>
<feature type="transmembrane region" description="Helical" evidence="7">
    <location>
        <begin position="329"/>
        <end position="351"/>
    </location>
</feature>
<comment type="subcellular location">
    <subcellularLocation>
        <location evidence="1">Cell membrane</location>
        <topology evidence="1">Multi-pass membrane protein</topology>
    </subcellularLocation>
</comment>
<dbReference type="EMBL" id="MLJW01000021">
    <property type="protein sequence ID" value="OIR11197.1"/>
    <property type="molecule type" value="Genomic_DNA"/>
</dbReference>
<proteinExistence type="predicted"/>
<protein>
    <submittedName>
        <fullName evidence="9">Inner membrane metabolite transport protein YhjE</fullName>
    </submittedName>
</protein>
<keyword evidence="4 7" id="KW-0812">Transmembrane</keyword>